<evidence type="ECO:0000256" key="8">
    <source>
        <dbReference type="ARBA" id="ARBA00047391"/>
    </source>
</evidence>
<dbReference type="EC" id="3.5.3.1" evidence="2 9"/>
<evidence type="ECO:0000256" key="4">
    <source>
        <dbReference type="ARBA" id="ARBA00022503"/>
    </source>
</evidence>
<keyword evidence="14" id="KW-1185">Reference proteome</keyword>
<keyword evidence="7 12" id="KW-0464">Manganese</keyword>
<dbReference type="PANTHER" id="PTHR43782">
    <property type="entry name" value="ARGINASE"/>
    <property type="match status" value="1"/>
</dbReference>
<keyword evidence="4 12" id="KW-0056">Arginine metabolism</keyword>
<dbReference type="PANTHER" id="PTHR43782:SF3">
    <property type="entry name" value="ARGINASE"/>
    <property type="match status" value="1"/>
</dbReference>
<dbReference type="InterPro" id="IPR006035">
    <property type="entry name" value="Ureohydrolase"/>
</dbReference>
<evidence type="ECO:0000256" key="5">
    <source>
        <dbReference type="ARBA" id="ARBA00022723"/>
    </source>
</evidence>
<dbReference type="Pfam" id="PF00491">
    <property type="entry name" value="Arginase"/>
    <property type="match status" value="1"/>
</dbReference>
<evidence type="ECO:0000256" key="7">
    <source>
        <dbReference type="ARBA" id="ARBA00023211"/>
    </source>
</evidence>
<dbReference type="InterPro" id="IPR014033">
    <property type="entry name" value="Arginase"/>
</dbReference>
<dbReference type="InterPro" id="IPR020855">
    <property type="entry name" value="Ureohydrolase_Mn_BS"/>
</dbReference>
<comment type="cofactor">
    <cofactor evidence="12">
        <name>Mn(2+)</name>
        <dbReference type="ChEBI" id="CHEBI:29035"/>
    </cofactor>
    <text evidence="12">Binds 2 manganese ions per subunit.</text>
</comment>
<keyword evidence="5 12" id="KW-0479">Metal-binding</keyword>
<dbReference type="Proteomes" id="UP000632377">
    <property type="component" value="Unassembled WGS sequence"/>
</dbReference>
<dbReference type="PRINTS" id="PR00116">
    <property type="entry name" value="ARGINASE"/>
</dbReference>
<dbReference type="GO" id="GO:0004053">
    <property type="term" value="F:arginase activity"/>
    <property type="evidence" value="ECO:0007669"/>
    <property type="project" value="UniProtKB-EC"/>
</dbReference>
<dbReference type="InterPro" id="IPR023696">
    <property type="entry name" value="Ureohydrolase_dom_sf"/>
</dbReference>
<dbReference type="EMBL" id="JAESWC010000002">
    <property type="protein sequence ID" value="MBL4935454.1"/>
    <property type="molecule type" value="Genomic_DNA"/>
</dbReference>
<protein>
    <recommendedName>
        <fullName evidence="3 9">Arginase</fullName>
        <ecNumber evidence="2 9">3.5.3.1</ecNumber>
    </recommendedName>
</protein>
<evidence type="ECO:0000256" key="2">
    <source>
        <dbReference type="ARBA" id="ARBA00012168"/>
    </source>
</evidence>
<gene>
    <name evidence="13" type="primary">rocF</name>
    <name evidence="13" type="ORF">JK636_06740</name>
</gene>
<evidence type="ECO:0000313" key="13">
    <source>
        <dbReference type="EMBL" id="MBL4935454.1"/>
    </source>
</evidence>
<dbReference type="NCBIfam" id="TIGR01229">
    <property type="entry name" value="rocF_arginase"/>
    <property type="match status" value="1"/>
</dbReference>
<proteinExistence type="inferred from homology"/>
<evidence type="ECO:0000256" key="11">
    <source>
        <dbReference type="RuleBase" id="RU003684"/>
    </source>
</evidence>
<comment type="pathway">
    <text evidence="1">Nitrogen metabolism; urea cycle; L-ornithine and urea from L-arginine: step 1/1.</text>
</comment>
<comment type="catalytic activity">
    <reaction evidence="8 12">
        <text>L-arginine + H2O = urea + L-ornithine</text>
        <dbReference type="Rhea" id="RHEA:20569"/>
        <dbReference type="ChEBI" id="CHEBI:15377"/>
        <dbReference type="ChEBI" id="CHEBI:16199"/>
        <dbReference type="ChEBI" id="CHEBI:32682"/>
        <dbReference type="ChEBI" id="CHEBI:46911"/>
        <dbReference type="EC" id="3.5.3.1"/>
    </reaction>
</comment>
<accession>A0ABS1T7Y3</accession>
<evidence type="ECO:0000256" key="3">
    <source>
        <dbReference type="ARBA" id="ARBA00018123"/>
    </source>
</evidence>
<organism evidence="13 14">
    <name type="scientific">Clostridium rhizosphaerae</name>
    <dbReference type="NCBI Taxonomy" id="2803861"/>
    <lineage>
        <taxon>Bacteria</taxon>
        <taxon>Bacillati</taxon>
        <taxon>Bacillota</taxon>
        <taxon>Clostridia</taxon>
        <taxon>Eubacteriales</taxon>
        <taxon>Clostridiaceae</taxon>
        <taxon>Clostridium</taxon>
    </lineage>
</organism>
<dbReference type="PROSITE" id="PS51409">
    <property type="entry name" value="ARGINASE_2"/>
    <property type="match status" value="1"/>
</dbReference>
<dbReference type="Gene3D" id="3.40.800.10">
    <property type="entry name" value="Ureohydrolase domain"/>
    <property type="match status" value="1"/>
</dbReference>
<dbReference type="PROSITE" id="PS01053">
    <property type="entry name" value="ARGINASE_1"/>
    <property type="match status" value="1"/>
</dbReference>
<evidence type="ECO:0000256" key="10">
    <source>
        <dbReference type="PROSITE-ProRule" id="PRU00742"/>
    </source>
</evidence>
<evidence type="ECO:0000313" key="14">
    <source>
        <dbReference type="Proteomes" id="UP000632377"/>
    </source>
</evidence>
<name>A0ABS1T7Y3_9CLOT</name>
<dbReference type="RefSeq" id="WP_202748063.1">
    <property type="nucleotide sequence ID" value="NZ_JAESWC010000002.1"/>
</dbReference>
<dbReference type="CDD" id="cd09989">
    <property type="entry name" value="Arginase"/>
    <property type="match status" value="1"/>
</dbReference>
<evidence type="ECO:0000256" key="9">
    <source>
        <dbReference type="NCBIfam" id="TIGR01229"/>
    </source>
</evidence>
<evidence type="ECO:0000256" key="1">
    <source>
        <dbReference type="ARBA" id="ARBA00005098"/>
    </source>
</evidence>
<dbReference type="SUPFAM" id="SSF52768">
    <property type="entry name" value="Arginase/deacetylase"/>
    <property type="match status" value="1"/>
</dbReference>
<dbReference type="PIRSF" id="PIRSF036979">
    <property type="entry name" value="Arginase"/>
    <property type="match status" value="1"/>
</dbReference>
<sequence>MDINIIGVPIFYGADKRGPEYGPEKLREKNIVEVIGKYNHRVFDFGDLFVPQVKEYNKFFSHPNMKYLDPIVQVNNNLAHIVYSSIKSGSFPLIIGGDHSIGLGSVAGVSRASKKFAVVWVDAHGDINTHETSESANVHGMSLAKAMGIGYPDLVDVYFKGKKVENEHVYIVGARDLDKGEYDLIKKEDLNVYTAKRIHEYGLEYVVNEVMNNLKKKDIDTIHLSFDLDFIDAQFVPGTGTPVPDGMTIDEAKILLRIFAESGLVKSMDFVELNPLLDRNDMTADLAIDLLDWTFKYMA</sequence>
<comment type="similarity">
    <text evidence="10 11">Belongs to the arginase family.</text>
</comment>
<comment type="caution">
    <text evidence="13">The sequence shown here is derived from an EMBL/GenBank/DDBJ whole genome shotgun (WGS) entry which is preliminary data.</text>
</comment>
<keyword evidence="6 11" id="KW-0378">Hydrolase</keyword>
<evidence type="ECO:0000256" key="12">
    <source>
        <dbReference type="RuleBase" id="RU361159"/>
    </source>
</evidence>
<evidence type="ECO:0000256" key="6">
    <source>
        <dbReference type="ARBA" id="ARBA00022801"/>
    </source>
</evidence>
<reference evidence="13 14" key="1">
    <citation type="submission" date="2021-01" db="EMBL/GenBank/DDBJ databases">
        <title>Genome public.</title>
        <authorList>
            <person name="Liu C."/>
            <person name="Sun Q."/>
        </authorList>
    </citation>
    <scope>NUCLEOTIDE SEQUENCE [LARGE SCALE GENOMIC DNA]</scope>
    <source>
        <strain evidence="13 14">YIM B02515</strain>
    </source>
</reference>